<dbReference type="AlphaFoldDB" id="A0A1R2BF36"/>
<keyword evidence="3" id="KW-1185">Reference proteome</keyword>
<dbReference type="InterPro" id="IPR012336">
    <property type="entry name" value="Thioredoxin-like_fold"/>
</dbReference>
<dbReference type="PANTHER" id="PTHR46472">
    <property type="entry name" value="NUCLEOREDOXIN"/>
    <property type="match status" value="1"/>
</dbReference>
<dbReference type="SUPFAM" id="SSF57850">
    <property type="entry name" value="RING/U-box"/>
    <property type="match status" value="1"/>
</dbReference>
<dbReference type="OrthoDB" id="409136at2759"/>
<name>A0A1R2BF36_9CILI</name>
<dbReference type="Gene3D" id="3.40.30.10">
    <property type="entry name" value="Glutaredoxin"/>
    <property type="match status" value="1"/>
</dbReference>
<dbReference type="Pfam" id="PF13905">
    <property type="entry name" value="Thioredoxin_8"/>
    <property type="match status" value="1"/>
</dbReference>
<proteinExistence type="predicted"/>
<dbReference type="GO" id="GO:0031397">
    <property type="term" value="P:negative regulation of protein ubiquitination"/>
    <property type="evidence" value="ECO:0007669"/>
    <property type="project" value="TreeGrafter"/>
</dbReference>
<evidence type="ECO:0000313" key="2">
    <source>
        <dbReference type="EMBL" id="OMJ75359.1"/>
    </source>
</evidence>
<dbReference type="GO" id="GO:0005634">
    <property type="term" value="C:nucleus"/>
    <property type="evidence" value="ECO:0007669"/>
    <property type="project" value="TreeGrafter"/>
</dbReference>
<feature type="domain" description="Thioredoxin" evidence="1">
    <location>
        <begin position="1"/>
        <end position="145"/>
    </location>
</feature>
<reference evidence="2 3" key="1">
    <citation type="submission" date="2016-11" db="EMBL/GenBank/DDBJ databases">
        <title>The macronuclear genome of Stentor coeruleus: a giant cell with tiny introns.</title>
        <authorList>
            <person name="Slabodnick M."/>
            <person name="Ruby J.G."/>
            <person name="Reiff S.B."/>
            <person name="Swart E.C."/>
            <person name="Gosai S."/>
            <person name="Prabakaran S."/>
            <person name="Witkowska E."/>
            <person name="Larue G.E."/>
            <person name="Fisher S."/>
            <person name="Freeman R.M."/>
            <person name="Gunawardena J."/>
            <person name="Chu W."/>
            <person name="Stover N.A."/>
            <person name="Gregory B.D."/>
            <person name="Nowacki M."/>
            <person name="Derisi J."/>
            <person name="Roy S.W."/>
            <person name="Marshall W.F."/>
            <person name="Sood P."/>
        </authorList>
    </citation>
    <scope>NUCLEOTIDE SEQUENCE [LARGE SCALE GENOMIC DNA]</scope>
    <source>
        <strain evidence="2">WM001</strain>
    </source>
</reference>
<dbReference type="SUPFAM" id="SSF52833">
    <property type="entry name" value="Thioredoxin-like"/>
    <property type="match status" value="1"/>
</dbReference>
<evidence type="ECO:0000313" key="3">
    <source>
        <dbReference type="Proteomes" id="UP000187209"/>
    </source>
</evidence>
<accession>A0A1R2BF36</accession>
<organism evidence="2 3">
    <name type="scientific">Stentor coeruleus</name>
    <dbReference type="NCBI Taxonomy" id="5963"/>
    <lineage>
        <taxon>Eukaryota</taxon>
        <taxon>Sar</taxon>
        <taxon>Alveolata</taxon>
        <taxon>Ciliophora</taxon>
        <taxon>Postciliodesmatophora</taxon>
        <taxon>Heterotrichea</taxon>
        <taxon>Heterotrichida</taxon>
        <taxon>Stentoridae</taxon>
        <taxon>Stentor</taxon>
    </lineage>
</organism>
<sequence length="376" mass="43033">MQEVFGDENLITNTGELKVADLSKNKVIGLYFTAHWCPPCRTFTPRLIQLYKNANSRSKVIEIVFISFDRDSETMNNYFEEMPWAAVPYSNKALCENLGDVFGVTGIPALIIIKSNGQVISRDGRSDVHSKNSEVVDYWIKKAENPNADEEPESQSLDTEVEESTFARDPIEGLVCDKNHYLIWQGDVGKFYNETSGNPGIKCDFCKASLRRSSWHCRECRFDLCKDCRDWLVDSKKFNNLHLRCWASHYLLMSERLKEFYYKKFGVDKYTCRSCNNVQTGTNLHCRRCFFDVCQNCQNTIITYAPLANRVLCGKGHGLVWTPDLCMKYQTTYGAPKYRCDICTRAYQGSGSFNCFTCTYDVCIQCIAHAVQSTGN</sequence>
<protein>
    <recommendedName>
        <fullName evidence="1">Thioredoxin domain-containing protein</fullName>
    </recommendedName>
</protein>
<dbReference type="Proteomes" id="UP000187209">
    <property type="component" value="Unassembled WGS sequence"/>
</dbReference>
<dbReference type="PROSITE" id="PS51352">
    <property type="entry name" value="THIOREDOXIN_2"/>
    <property type="match status" value="1"/>
</dbReference>
<dbReference type="GO" id="GO:0004791">
    <property type="term" value="F:thioredoxin-disulfide reductase (NADPH) activity"/>
    <property type="evidence" value="ECO:0007669"/>
    <property type="project" value="TreeGrafter"/>
</dbReference>
<comment type="caution">
    <text evidence="2">The sequence shown here is derived from an EMBL/GenBank/DDBJ whole genome shotgun (WGS) entry which is preliminary data.</text>
</comment>
<gene>
    <name evidence="2" type="ORF">SteCoe_25515</name>
</gene>
<dbReference type="InterPro" id="IPR013766">
    <property type="entry name" value="Thioredoxin_domain"/>
</dbReference>
<dbReference type="EMBL" id="MPUH01000695">
    <property type="protein sequence ID" value="OMJ75359.1"/>
    <property type="molecule type" value="Genomic_DNA"/>
</dbReference>
<dbReference type="PANTHER" id="PTHR46472:SF1">
    <property type="entry name" value="NUCLEOREDOXIN"/>
    <property type="match status" value="1"/>
</dbReference>
<evidence type="ECO:0000259" key="1">
    <source>
        <dbReference type="PROSITE" id="PS51352"/>
    </source>
</evidence>
<dbReference type="CDD" id="cd02964">
    <property type="entry name" value="TryX_like_family"/>
    <property type="match status" value="1"/>
</dbReference>
<dbReference type="GO" id="GO:0030178">
    <property type="term" value="P:negative regulation of Wnt signaling pathway"/>
    <property type="evidence" value="ECO:0007669"/>
    <property type="project" value="TreeGrafter"/>
</dbReference>
<dbReference type="InterPro" id="IPR036249">
    <property type="entry name" value="Thioredoxin-like_sf"/>
</dbReference>